<evidence type="ECO:0000313" key="2">
    <source>
        <dbReference type="Proteomes" id="UP000240608"/>
    </source>
</evidence>
<dbReference type="Proteomes" id="UP000240608">
    <property type="component" value="Unassembled WGS sequence"/>
</dbReference>
<accession>A0A2T4DKX0</accession>
<protein>
    <submittedName>
        <fullName evidence="1">Uncharacterized protein</fullName>
    </submittedName>
</protein>
<dbReference type="EMBL" id="PYVU01000131">
    <property type="protein sequence ID" value="PTB94426.1"/>
    <property type="molecule type" value="Genomic_DNA"/>
</dbReference>
<name>A0A2T4DKX0_9BACT</name>
<dbReference type="AlphaFoldDB" id="A0A2T4DKX0"/>
<organism evidence="1 2">
    <name type="scientific">Marivirga lumbricoides</name>
    <dbReference type="NCBI Taxonomy" id="1046115"/>
    <lineage>
        <taxon>Bacteria</taxon>
        <taxon>Pseudomonadati</taxon>
        <taxon>Bacteroidota</taxon>
        <taxon>Cytophagia</taxon>
        <taxon>Cytophagales</taxon>
        <taxon>Marivirgaceae</taxon>
        <taxon>Marivirga</taxon>
    </lineage>
</organism>
<reference evidence="1 2" key="1">
    <citation type="submission" date="2018-03" db="EMBL/GenBank/DDBJ databases">
        <title>Cross-interface Injection: A General Nanoliter Liquid Handling Method Applied to Single Cells Genome Amplification Automated Nanoliter Liquid Handling Applied to Single Cell Multiple Displacement Amplification.</title>
        <authorList>
            <person name="Yun J."/>
            <person name="Xu P."/>
            <person name="Xu J."/>
            <person name="Dai X."/>
            <person name="Wang Y."/>
            <person name="Zheng X."/>
            <person name="Cao C."/>
            <person name="Yi Q."/>
            <person name="Zhu Y."/>
            <person name="Wang L."/>
            <person name="Dong Z."/>
            <person name="Huang Y."/>
            <person name="Huang L."/>
            <person name="Du W."/>
        </authorList>
    </citation>
    <scope>NUCLEOTIDE SEQUENCE [LARGE SCALE GENOMIC DNA]</scope>
    <source>
        <strain evidence="1 2">Z-D1-2</strain>
    </source>
</reference>
<evidence type="ECO:0000313" key="1">
    <source>
        <dbReference type="EMBL" id="PTB94426.1"/>
    </source>
</evidence>
<sequence length="68" mass="7646">TLTNGGELVKLSFTGKVDKKDQMYMPTKETIFKIIPDATGRSYLLARQDLNRVSLLNPNGELHESYTS</sequence>
<comment type="caution">
    <text evidence="1">The sequence shown here is derived from an EMBL/GenBank/DDBJ whole genome shotgun (WGS) entry which is preliminary data.</text>
</comment>
<gene>
    <name evidence="1" type="ORF">C9994_12110</name>
</gene>
<proteinExistence type="predicted"/>
<feature type="non-terminal residue" evidence="1">
    <location>
        <position position="1"/>
    </location>
</feature>